<evidence type="ECO:0000313" key="3">
    <source>
        <dbReference type="Proteomes" id="UP001589870"/>
    </source>
</evidence>
<dbReference type="InterPro" id="IPR001173">
    <property type="entry name" value="Glyco_trans_2-like"/>
</dbReference>
<dbReference type="EMBL" id="JBHMQT010000013">
    <property type="protein sequence ID" value="MFC0862426.1"/>
    <property type="molecule type" value="Genomic_DNA"/>
</dbReference>
<reference evidence="2 3" key="1">
    <citation type="submission" date="2024-09" db="EMBL/GenBank/DDBJ databases">
        <authorList>
            <person name="Sun Q."/>
            <person name="Mori K."/>
        </authorList>
    </citation>
    <scope>NUCLEOTIDE SEQUENCE [LARGE SCALE GENOMIC DNA]</scope>
    <source>
        <strain evidence="2 3">TBRC 1851</strain>
    </source>
</reference>
<comment type="caution">
    <text evidence="2">The sequence shown here is derived from an EMBL/GenBank/DDBJ whole genome shotgun (WGS) entry which is preliminary data.</text>
</comment>
<dbReference type="InterPro" id="IPR029044">
    <property type="entry name" value="Nucleotide-diphossugar_trans"/>
</dbReference>
<dbReference type="CDD" id="cd00761">
    <property type="entry name" value="Glyco_tranf_GTA_type"/>
    <property type="match status" value="1"/>
</dbReference>
<feature type="domain" description="Glycosyltransferase 2-like" evidence="1">
    <location>
        <begin position="6"/>
        <end position="121"/>
    </location>
</feature>
<sequence length="308" mass="33096">MTPTVSVIVPTFNRPHLLAEALASVAAQTGVEVEAVVVNDGGQDVKPVIEQATPSLETRLITLEANQGLPAARNAALDAAAGEYVAFLDDDDVFLPGHLATAVAVLRAAGVDVAYTSCSVSPRRVTPSRGPVHADHVFDFPFHAEALHVANYIPVTPVVARNLPADARFDETLPVEEDWDMWLRLHHHHAAQFVHVPKETVVYHRVADTASMTNGTGAGVGAALTVFRSTHHQLMTRWPVPAGGAADLGRRYLLAAYAIADEELAAGRHVSPFYYERVIRLLYGLVTGTVGEAGLRDRLADAVTREDS</sequence>
<keyword evidence="3" id="KW-1185">Reference proteome</keyword>
<dbReference type="PANTHER" id="PTHR43685:SF2">
    <property type="entry name" value="GLYCOSYLTRANSFERASE 2-LIKE DOMAIN-CONTAINING PROTEIN"/>
    <property type="match status" value="1"/>
</dbReference>
<evidence type="ECO:0000259" key="1">
    <source>
        <dbReference type="Pfam" id="PF00535"/>
    </source>
</evidence>
<dbReference type="Gene3D" id="3.90.550.10">
    <property type="entry name" value="Spore Coat Polysaccharide Biosynthesis Protein SpsA, Chain A"/>
    <property type="match status" value="1"/>
</dbReference>
<dbReference type="InterPro" id="IPR050834">
    <property type="entry name" value="Glycosyltransf_2"/>
</dbReference>
<accession>A0ABV6U1Y5</accession>
<evidence type="ECO:0000313" key="2">
    <source>
        <dbReference type="EMBL" id="MFC0862426.1"/>
    </source>
</evidence>
<dbReference type="PANTHER" id="PTHR43685">
    <property type="entry name" value="GLYCOSYLTRANSFERASE"/>
    <property type="match status" value="1"/>
</dbReference>
<dbReference type="Proteomes" id="UP001589870">
    <property type="component" value="Unassembled WGS sequence"/>
</dbReference>
<organism evidence="2 3">
    <name type="scientific">Sphaerimonospora cavernae</name>
    <dbReference type="NCBI Taxonomy" id="1740611"/>
    <lineage>
        <taxon>Bacteria</taxon>
        <taxon>Bacillati</taxon>
        <taxon>Actinomycetota</taxon>
        <taxon>Actinomycetes</taxon>
        <taxon>Streptosporangiales</taxon>
        <taxon>Streptosporangiaceae</taxon>
        <taxon>Sphaerimonospora</taxon>
    </lineage>
</organism>
<protein>
    <submittedName>
        <fullName evidence="2">Glycosyltransferase family 2 protein</fullName>
    </submittedName>
</protein>
<dbReference type="RefSeq" id="WP_394300637.1">
    <property type="nucleotide sequence ID" value="NZ_JBHMQT010000013.1"/>
</dbReference>
<dbReference type="Pfam" id="PF00535">
    <property type="entry name" value="Glycos_transf_2"/>
    <property type="match status" value="1"/>
</dbReference>
<proteinExistence type="predicted"/>
<name>A0ABV6U1Y5_9ACTN</name>
<gene>
    <name evidence="2" type="ORF">ACFHYQ_08965</name>
</gene>
<dbReference type="SUPFAM" id="SSF53448">
    <property type="entry name" value="Nucleotide-diphospho-sugar transferases"/>
    <property type="match status" value="1"/>
</dbReference>